<feature type="domain" description="Small ribosomal subunit protein uS10" evidence="5">
    <location>
        <begin position="46"/>
        <end position="117"/>
    </location>
</feature>
<dbReference type="OrthoDB" id="9612047at2759"/>
<evidence type="ECO:0000256" key="1">
    <source>
        <dbReference type="ARBA" id="ARBA00007102"/>
    </source>
</evidence>
<evidence type="ECO:0000313" key="7">
    <source>
        <dbReference type="Proteomes" id="UP000092124"/>
    </source>
</evidence>
<name>A0A1A6GWU6_NEOLE</name>
<evidence type="ECO:0000259" key="5">
    <source>
        <dbReference type="SMART" id="SM01403"/>
    </source>
</evidence>
<accession>A0A1A6GWU6</accession>
<dbReference type="Pfam" id="PF00338">
    <property type="entry name" value="Ribosomal_S10"/>
    <property type="match status" value="1"/>
</dbReference>
<dbReference type="GO" id="GO:0006412">
    <property type="term" value="P:translation"/>
    <property type="evidence" value="ECO:0007669"/>
    <property type="project" value="InterPro"/>
</dbReference>
<organism evidence="6 7">
    <name type="scientific">Neotoma lepida</name>
    <name type="common">Desert woodrat</name>
    <dbReference type="NCBI Taxonomy" id="56216"/>
    <lineage>
        <taxon>Eukaryota</taxon>
        <taxon>Metazoa</taxon>
        <taxon>Chordata</taxon>
        <taxon>Craniata</taxon>
        <taxon>Vertebrata</taxon>
        <taxon>Euteleostomi</taxon>
        <taxon>Mammalia</taxon>
        <taxon>Eutheria</taxon>
        <taxon>Euarchontoglires</taxon>
        <taxon>Glires</taxon>
        <taxon>Rodentia</taxon>
        <taxon>Myomorpha</taxon>
        <taxon>Muroidea</taxon>
        <taxon>Cricetidae</taxon>
        <taxon>Neotominae</taxon>
        <taxon>Neotoma</taxon>
    </lineage>
</organism>
<comment type="similarity">
    <text evidence="1">Belongs to the universal ribosomal protein uS10 family.</text>
</comment>
<protein>
    <recommendedName>
        <fullName evidence="5">Small ribosomal subunit protein uS10 domain-containing protein</fullName>
    </recommendedName>
</protein>
<dbReference type="PANTHER" id="PTHR11700">
    <property type="entry name" value="30S RIBOSOMAL PROTEIN S10 FAMILY MEMBER"/>
    <property type="match status" value="1"/>
</dbReference>
<comment type="caution">
    <text evidence="6">The sequence shown here is derived from an EMBL/GenBank/DDBJ whole genome shotgun (WGS) entry which is preliminary data.</text>
</comment>
<dbReference type="InterPro" id="IPR001848">
    <property type="entry name" value="Ribosomal_uS10"/>
</dbReference>
<dbReference type="InterPro" id="IPR036838">
    <property type="entry name" value="Ribosomal_uS10_dom_sf"/>
</dbReference>
<gene>
    <name evidence="6" type="ORF">A6R68_01032</name>
</gene>
<dbReference type="GO" id="GO:0005840">
    <property type="term" value="C:ribosome"/>
    <property type="evidence" value="ECO:0007669"/>
    <property type="project" value="UniProtKB-KW"/>
</dbReference>
<dbReference type="GO" id="GO:0003735">
    <property type="term" value="F:structural constituent of ribosome"/>
    <property type="evidence" value="ECO:0007669"/>
    <property type="project" value="InterPro"/>
</dbReference>
<dbReference type="Gene3D" id="3.30.70.600">
    <property type="entry name" value="Ribosomal protein S10 domain"/>
    <property type="match status" value="1"/>
</dbReference>
<dbReference type="AlphaFoldDB" id="A0A1A6GWU6"/>
<evidence type="ECO:0000256" key="3">
    <source>
        <dbReference type="ARBA" id="ARBA00023274"/>
    </source>
</evidence>
<dbReference type="EMBL" id="LZPO01066324">
    <property type="protein sequence ID" value="OBS70429.1"/>
    <property type="molecule type" value="Genomic_DNA"/>
</dbReference>
<keyword evidence="2" id="KW-0689">Ribosomal protein</keyword>
<evidence type="ECO:0000256" key="2">
    <source>
        <dbReference type="ARBA" id="ARBA00022980"/>
    </source>
</evidence>
<dbReference type="Proteomes" id="UP000092124">
    <property type="component" value="Unassembled WGS sequence"/>
</dbReference>
<keyword evidence="3" id="KW-0687">Ribonucleoprotein</keyword>
<feature type="compositionally biased region" description="Basic and acidic residues" evidence="4">
    <location>
        <begin position="15"/>
        <end position="33"/>
    </location>
</feature>
<evidence type="ECO:0000256" key="4">
    <source>
        <dbReference type="SAM" id="MobiDB-lite"/>
    </source>
</evidence>
<keyword evidence="7" id="KW-1185">Reference proteome</keyword>
<feature type="region of interest" description="Disordered" evidence="4">
    <location>
        <begin position="1"/>
        <end position="33"/>
    </location>
</feature>
<reference evidence="6 7" key="1">
    <citation type="submission" date="2016-06" db="EMBL/GenBank/DDBJ databases">
        <title>The Draft Genome Sequence and Annotation of the Desert Woodrat Neotoma lepida.</title>
        <authorList>
            <person name="Campbell M."/>
            <person name="Oakeson K.F."/>
            <person name="Yandell M."/>
            <person name="Halpert J.R."/>
            <person name="Dearing D."/>
        </authorList>
    </citation>
    <scope>NUCLEOTIDE SEQUENCE [LARGE SCALE GENOMIC DNA]</scope>
    <source>
        <strain evidence="6">417</strain>
        <tissue evidence="6">Liver</tissue>
    </source>
</reference>
<dbReference type="STRING" id="56216.A0A1A6GWU6"/>
<dbReference type="GO" id="GO:1990904">
    <property type="term" value="C:ribonucleoprotein complex"/>
    <property type="evidence" value="ECO:0007669"/>
    <property type="project" value="UniProtKB-KW"/>
</dbReference>
<sequence length="130" mass="14837">MYPKQVQSYRHKGTIRSETKTSKEVLQKSDTRKMPVEPKVAIHRIRITLTSRNMKSLEKVCAVLIRGAKEKNLKVKGLVPNKTLRITTRKTPCGEGFKTTSDHQSHKPTLHLLETVKTPTLDWADQFSSL</sequence>
<proteinExistence type="inferred from homology"/>
<dbReference type="SMART" id="SM01403">
    <property type="entry name" value="Ribosomal_S10"/>
    <property type="match status" value="1"/>
</dbReference>
<dbReference type="SUPFAM" id="SSF54999">
    <property type="entry name" value="Ribosomal protein S10"/>
    <property type="match status" value="1"/>
</dbReference>
<dbReference type="InterPro" id="IPR027486">
    <property type="entry name" value="Ribosomal_uS10_dom"/>
</dbReference>
<evidence type="ECO:0000313" key="6">
    <source>
        <dbReference type="EMBL" id="OBS70429.1"/>
    </source>
</evidence>